<feature type="region of interest" description="Disordered" evidence="1">
    <location>
        <begin position="588"/>
        <end position="610"/>
    </location>
</feature>
<name>A0ABY8TI12_TETOB</name>
<accession>A0ABY8TI12</accession>
<sequence>MLARLLESSTRRCPPPFCLAKDSSPTISEPVRPRTELVNGASPANQDTDIAVQALYQSAQLQLRQPALWSELASVAGEALGQLGPQDCVMLCWSMARARHKDPRVFHALLQRVSGCSRQLGPDSISCLLWSCARVGHYHHASVTALVLAAAGSMERFSPRALARCLWACGALRHYEPRLLRAARVRALASMHQFEPHSCVLVMCALAKFGVQDEQLAAAVAGQALQALPGFTMQGLANMAWAVAKLQQQGGQQQQQRLLRVSSSSKGRKQQQDIAVQQVQRRLLAGICAAAAPRLATAKPQEVCNLLWACAIMKLQHQGFLEAAGARLAAVAEDASPRDLAQAVWAFEVLQYRRKAVQQVLVLQALNKLHLFGAQALSNWAWAVASAGMQLPRGLPAAVAQQFQVLLPQLTAQGTATTLWALGKMGKAALTPQGALVVAALRQLQVLGVSGCSQARKAQLHEALVLLATEWGMVAWGDDGGLGWSNTTSSSSSSSRTGAQAAPCRGSPQPQGAADSIQPGEAGAAGSTHQHCVVQPPIGAASVLSGRLVRQCAAAWQEQQAEASLSQVEEEVAQALQSMGLQPLLQRWVQPQDSSSSSSASSRPGRELGGWSHHTLRVAVGVAGASLGAGRRPVAIEVLPPAAVSSSWPSRVLGRTALGQRCLQAAGWQVVCISWEEWEGLAQQRGAQRQLLQRVLGLIGS</sequence>
<evidence type="ECO:0000259" key="2">
    <source>
        <dbReference type="PROSITE" id="PS51286"/>
    </source>
</evidence>
<dbReference type="PANTHER" id="PTHR21228:SF40">
    <property type="entry name" value="LD45607P"/>
    <property type="match status" value="1"/>
</dbReference>
<evidence type="ECO:0000256" key="1">
    <source>
        <dbReference type="SAM" id="MobiDB-lite"/>
    </source>
</evidence>
<dbReference type="SMART" id="SM00952">
    <property type="entry name" value="RAP"/>
    <property type="match status" value="1"/>
</dbReference>
<dbReference type="InterPro" id="IPR013584">
    <property type="entry name" value="RAP"/>
</dbReference>
<dbReference type="Pfam" id="PF26188">
    <property type="entry name" value="RESC6"/>
    <property type="match status" value="1"/>
</dbReference>
<dbReference type="Proteomes" id="UP001244341">
    <property type="component" value="Chromosome 1b"/>
</dbReference>
<dbReference type="EMBL" id="CP126208">
    <property type="protein sequence ID" value="WIA08722.1"/>
    <property type="molecule type" value="Genomic_DNA"/>
</dbReference>
<keyword evidence="4" id="KW-1185">Reference proteome</keyword>
<gene>
    <name evidence="3" type="ORF">OEZ85_008146</name>
</gene>
<feature type="region of interest" description="Disordered" evidence="1">
    <location>
        <begin position="486"/>
        <end position="529"/>
    </location>
</feature>
<proteinExistence type="predicted"/>
<dbReference type="PROSITE" id="PS51286">
    <property type="entry name" value="RAP"/>
    <property type="match status" value="1"/>
</dbReference>
<dbReference type="InterPro" id="IPR050870">
    <property type="entry name" value="FAST_kinase"/>
</dbReference>
<protein>
    <recommendedName>
        <fullName evidence="2">RAP domain-containing protein</fullName>
    </recommendedName>
</protein>
<evidence type="ECO:0000313" key="3">
    <source>
        <dbReference type="EMBL" id="WIA08722.1"/>
    </source>
</evidence>
<organism evidence="3 4">
    <name type="scientific">Tetradesmus obliquus</name>
    <name type="common">Green alga</name>
    <name type="synonym">Acutodesmus obliquus</name>
    <dbReference type="NCBI Taxonomy" id="3088"/>
    <lineage>
        <taxon>Eukaryota</taxon>
        <taxon>Viridiplantae</taxon>
        <taxon>Chlorophyta</taxon>
        <taxon>core chlorophytes</taxon>
        <taxon>Chlorophyceae</taxon>
        <taxon>CS clade</taxon>
        <taxon>Sphaeropleales</taxon>
        <taxon>Scenedesmaceae</taxon>
        <taxon>Tetradesmus</taxon>
    </lineage>
</organism>
<dbReference type="InterPro" id="IPR058917">
    <property type="entry name" value="RESC6_dom"/>
</dbReference>
<dbReference type="PANTHER" id="PTHR21228">
    <property type="entry name" value="FAST LEU-RICH DOMAIN-CONTAINING"/>
    <property type="match status" value="1"/>
</dbReference>
<feature type="domain" description="RAP" evidence="2">
    <location>
        <begin position="634"/>
        <end position="694"/>
    </location>
</feature>
<evidence type="ECO:0000313" key="4">
    <source>
        <dbReference type="Proteomes" id="UP001244341"/>
    </source>
</evidence>
<dbReference type="Pfam" id="PF08373">
    <property type="entry name" value="RAP"/>
    <property type="match status" value="1"/>
</dbReference>
<reference evidence="3 4" key="1">
    <citation type="submission" date="2023-05" db="EMBL/GenBank/DDBJ databases">
        <title>A 100% complete, gapless, phased diploid assembly of the Scenedesmus obliquus UTEX 3031 genome.</title>
        <authorList>
            <person name="Biondi T.C."/>
            <person name="Hanschen E.R."/>
            <person name="Kwon T."/>
            <person name="Eng W."/>
            <person name="Kruse C.P.S."/>
            <person name="Koehler S.I."/>
            <person name="Kunde Y."/>
            <person name="Gleasner C.D."/>
            <person name="You Mak K.T."/>
            <person name="Polle J."/>
            <person name="Hovde B.T."/>
            <person name="Starkenburg S.R."/>
        </authorList>
    </citation>
    <scope>NUCLEOTIDE SEQUENCE [LARGE SCALE GENOMIC DNA]</scope>
    <source>
        <strain evidence="3 4">DOE0152z</strain>
    </source>
</reference>